<dbReference type="STRING" id="1364.LP2241_50154"/>
<comment type="function">
    <text evidence="7">Catalyzes the transfer of the diacylglyceryl group from phosphatidylglycerol to the sulfhydryl group of the N-terminal cysteine of a prolipoprotein, the first step in the formation of mature lipoproteins.</text>
</comment>
<keyword evidence="3 7" id="KW-0808">Transferase</keyword>
<dbReference type="PROSITE" id="PS01311">
    <property type="entry name" value="LGT"/>
    <property type="match status" value="1"/>
</dbReference>
<evidence type="ECO:0000256" key="2">
    <source>
        <dbReference type="ARBA" id="ARBA00022475"/>
    </source>
</evidence>
<keyword evidence="5 7" id="KW-1133">Transmembrane helix</keyword>
<evidence type="ECO:0000256" key="5">
    <source>
        <dbReference type="ARBA" id="ARBA00022989"/>
    </source>
</evidence>
<dbReference type="RefSeq" id="WP_047916021.1">
    <property type="nucleotide sequence ID" value="NZ_LN774769.1"/>
</dbReference>
<feature type="binding site" evidence="7">
    <location>
        <position position="137"/>
    </location>
    <ligand>
        <name>a 1,2-diacyl-sn-glycero-3-phospho-(1'-sn-glycerol)</name>
        <dbReference type="ChEBI" id="CHEBI:64716"/>
    </ligand>
</feature>
<dbReference type="KEGG" id="lpk:LACPI_1793"/>
<keyword evidence="8" id="KW-0449">Lipoprotein</keyword>
<protein>
    <recommendedName>
        <fullName evidence="7">Phosphatidylglycerol--prolipoprotein diacylglyceryl transferase</fullName>
        <ecNumber evidence="7">2.5.1.145</ecNumber>
    </recommendedName>
</protein>
<reference evidence="9" key="1">
    <citation type="submission" date="2015-01" db="EMBL/GenBank/DDBJ databases">
        <authorList>
            <person name="Andreevskaya M."/>
        </authorList>
    </citation>
    <scope>NUCLEOTIDE SEQUENCE [LARGE SCALE GENOMIC DNA]</scope>
    <source>
        <strain evidence="9">MKFS47</strain>
    </source>
</reference>
<feature type="transmembrane region" description="Helical" evidence="7">
    <location>
        <begin position="51"/>
        <end position="74"/>
    </location>
</feature>
<accession>A0A0D6DYX8</accession>
<keyword evidence="4 7" id="KW-0812">Transmembrane</keyword>
<feature type="transmembrane region" description="Helical" evidence="7">
    <location>
        <begin position="86"/>
        <end position="109"/>
    </location>
</feature>
<dbReference type="Proteomes" id="UP000033166">
    <property type="component" value="Chromosome I"/>
</dbReference>
<evidence type="ECO:0000256" key="7">
    <source>
        <dbReference type="HAMAP-Rule" id="MF_01147"/>
    </source>
</evidence>
<evidence type="ECO:0000256" key="6">
    <source>
        <dbReference type="ARBA" id="ARBA00023136"/>
    </source>
</evidence>
<dbReference type="GO" id="GO:0008961">
    <property type="term" value="F:phosphatidylglycerol-prolipoprotein diacylglyceryl transferase activity"/>
    <property type="evidence" value="ECO:0007669"/>
    <property type="project" value="UniProtKB-UniRule"/>
</dbReference>
<proteinExistence type="inferred from homology"/>
<feature type="transmembrane region" description="Helical" evidence="7">
    <location>
        <begin position="235"/>
        <end position="254"/>
    </location>
</feature>
<dbReference type="GO" id="GO:0005886">
    <property type="term" value="C:plasma membrane"/>
    <property type="evidence" value="ECO:0007669"/>
    <property type="project" value="UniProtKB-SubCell"/>
</dbReference>
<dbReference type="EMBL" id="LN774769">
    <property type="protein sequence ID" value="CEN28993.1"/>
    <property type="molecule type" value="Genomic_DNA"/>
</dbReference>
<keyword evidence="6 7" id="KW-0472">Membrane</keyword>
<organism evidence="8 9">
    <name type="scientific">Pseudolactococcus piscium MKFS47</name>
    <dbReference type="NCBI Taxonomy" id="297352"/>
    <lineage>
        <taxon>Bacteria</taxon>
        <taxon>Bacillati</taxon>
        <taxon>Bacillota</taxon>
        <taxon>Bacilli</taxon>
        <taxon>Lactobacillales</taxon>
        <taxon>Streptococcaceae</taxon>
        <taxon>Pseudolactococcus</taxon>
    </lineage>
</organism>
<comment type="pathway">
    <text evidence="7">Protein modification; lipoprotein biosynthesis (diacylglyceryl transfer).</text>
</comment>
<comment type="similarity">
    <text evidence="1 7">Belongs to the Lgt family.</text>
</comment>
<evidence type="ECO:0000256" key="4">
    <source>
        <dbReference type="ARBA" id="ARBA00022692"/>
    </source>
</evidence>
<dbReference type="PANTHER" id="PTHR30589">
    <property type="entry name" value="PROLIPOPROTEIN DIACYLGLYCERYL TRANSFERASE"/>
    <property type="match status" value="1"/>
</dbReference>
<comment type="subcellular location">
    <subcellularLocation>
        <location evidence="7">Cell membrane</location>
        <topology evidence="7">Multi-pass membrane protein</topology>
    </subcellularLocation>
</comment>
<dbReference type="NCBIfam" id="TIGR00544">
    <property type="entry name" value="lgt"/>
    <property type="match status" value="1"/>
</dbReference>
<dbReference type="EC" id="2.5.1.145" evidence="7"/>
<name>A0A0D6DYX8_9LACT</name>
<evidence type="ECO:0000256" key="1">
    <source>
        <dbReference type="ARBA" id="ARBA00007150"/>
    </source>
</evidence>
<evidence type="ECO:0000313" key="8">
    <source>
        <dbReference type="EMBL" id="CEN28993.1"/>
    </source>
</evidence>
<evidence type="ECO:0000256" key="3">
    <source>
        <dbReference type="ARBA" id="ARBA00022679"/>
    </source>
</evidence>
<dbReference type="HAMAP" id="MF_01147">
    <property type="entry name" value="Lgt"/>
    <property type="match status" value="1"/>
</dbReference>
<dbReference type="UniPathway" id="UPA00664"/>
<dbReference type="PANTHER" id="PTHR30589:SF0">
    <property type="entry name" value="PHOSPHATIDYLGLYCEROL--PROLIPOPROTEIN DIACYLGLYCERYL TRANSFERASE"/>
    <property type="match status" value="1"/>
</dbReference>
<gene>
    <name evidence="7" type="primary">lgt</name>
    <name evidence="8" type="ORF">LACPI_1793</name>
</gene>
<dbReference type="AlphaFoldDB" id="A0A0D6DYX8"/>
<dbReference type="Pfam" id="PF01790">
    <property type="entry name" value="LGT"/>
    <property type="match status" value="1"/>
</dbReference>
<dbReference type="HOGENOM" id="CLU_013386_0_1_9"/>
<dbReference type="GO" id="GO:0042158">
    <property type="term" value="P:lipoprotein biosynthetic process"/>
    <property type="evidence" value="ECO:0007669"/>
    <property type="project" value="UniProtKB-UniRule"/>
</dbReference>
<comment type="catalytic activity">
    <reaction evidence="7">
        <text>L-cysteinyl-[prolipoprotein] + a 1,2-diacyl-sn-glycero-3-phospho-(1'-sn-glycerol) = an S-1,2-diacyl-sn-glyceryl-L-cysteinyl-[prolipoprotein] + sn-glycerol 1-phosphate + H(+)</text>
        <dbReference type="Rhea" id="RHEA:56712"/>
        <dbReference type="Rhea" id="RHEA-COMP:14679"/>
        <dbReference type="Rhea" id="RHEA-COMP:14680"/>
        <dbReference type="ChEBI" id="CHEBI:15378"/>
        <dbReference type="ChEBI" id="CHEBI:29950"/>
        <dbReference type="ChEBI" id="CHEBI:57685"/>
        <dbReference type="ChEBI" id="CHEBI:64716"/>
        <dbReference type="ChEBI" id="CHEBI:140658"/>
        <dbReference type="EC" id="2.5.1.145"/>
    </reaction>
</comment>
<feature type="transmembrane region" description="Helical" evidence="7">
    <location>
        <begin position="20"/>
        <end position="39"/>
    </location>
</feature>
<sequence>MINTVLAINPIALKLGPLDIRWYALCIVTGVVLAVWLAMKEAPRKKIRPDDILDFILIAFPIAIIGARIYYVLFDLGYYSKNPSEIFAIWHGGIAIYGALIAGGITLLVFSYYKLIAPLDFLDIAVPGVLVAQAMGRWGNFFNQEAFGKPIHSLDFLPSFIKNQMYIDNSYRTPTFLYESVWNLIGFALVMSLRHRLKNLKSGDIFAFYLVWYGLGRAVIEGMRTDSLMFGPIRVSQALSLVLVVVGLAIIVRHHKPGKYFLKKQ</sequence>
<feature type="transmembrane region" description="Helical" evidence="7">
    <location>
        <begin position="205"/>
        <end position="223"/>
    </location>
</feature>
<dbReference type="InterPro" id="IPR001640">
    <property type="entry name" value="Lgt"/>
</dbReference>
<keyword evidence="2 7" id="KW-1003">Cell membrane</keyword>
<evidence type="ECO:0000313" key="9">
    <source>
        <dbReference type="Proteomes" id="UP000033166"/>
    </source>
</evidence>